<evidence type="ECO:0000256" key="1">
    <source>
        <dbReference type="SAM" id="SignalP"/>
    </source>
</evidence>
<dbReference type="AlphaFoldDB" id="A0A7C9LU52"/>
<keyword evidence="1" id="KW-0732">Signal</keyword>
<dbReference type="Gene3D" id="2.160.20.10">
    <property type="entry name" value="Single-stranded right-handed beta-helix, Pectin lyase-like"/>
    <property type="match status" value="1"/>
</dbReference>
<proteinExistence type="predicted"/>
<dbReference type="EMBL" id="VVIQ01000001">
    <property type="protein sequence ID" value="MUL27015.1"/>
    <property type="molecule type" value="Genomic_DNA"/>
</dbReference>
<protein>
    <submittedName>
        <fullName evidence="2">Right-handed parallel beta-helix repeat-containing protein</fullName>
    </submittedName>
</protein>
<comment type="caution">
    <text evidence="2">The sequence shown here is derived from an EMBL/GenBank/DDBJ whole genome shotgun (WGS) entry which is preliminary data.</text>
</comment>
<dbReference type="RefSeq" id="WP_155715063.1">
    <property type="nucleotide sequence ID" value="NZ_VVIQ01000001.1"/>
</dbReference>
<accession>A0A7C9LU52</accession>
<dbReference type="InterPro" id="IPR011050">
    <property type="entry name" value="Pectin_lyase_fold/virulence"/>
</dbReference>
<gene>
    <name evidence="2" type="ORF">F0475_01440</name>
</gene>
<dbReference type="InterPro" id="IPR012334">
    <property type="entry name" value="Pectin_lyas_fold"/>
</dbReference>
<feature type="chain" id="PRO_5028948269" evidence="1">
    <location>
        <begin position="21"/>
        <end position="488"/>
    </location>
</feature>
<organism evidence="2 3">
    <name type="scientific">Prevotella vespertina</name>
    <dbReference type="NCBI Taxonomy" id="2608404"/>
    <lineage>
        <taxon>Bacteria</taxon>
        <taxon>Pseudomonadati</taxon>
        <taxon>Bacteroidota</taxon>
        <taxon>Bacteroidia</taxon>
        <taxon>Bacteroidales</taxon>
        <taxon>Prevotellaceae</taxon>
        <taxon>Prevotella</taxon>
    </lineage>
</organism>
<keyword evidence="3" id="KW-1185">Reference proteome</keyword>
<dbReference type="SUPFAM" id="SSF51126">
    <property type="entry name" value="Pectin lyase-like"/>
    <property type="match status" value="1"/>
</dbReference>
<evidence type="ECO:0000313" key="2">
    <source>
        <dbReference type="EMBL" id="MUL27015.1"/>
    </source>
</evidence>
<sequence length="488" mass="53810">MKKLTILCLLAIVALITACSDDDTFTTSRSNLLSFSSDTLKLDTTFSNVPTSTKTFWVYNRSGAGLRLTNVRLAQGNQTGFRVNVSGDELNAANGYQVKDLEVRNKDSIRVFVEMTSPLNNGTSPQEIVDNLIFTLESGVQQRVILSAYSWDAQLLKGLKVASNMTLTGSKPIVLQDTLKVEAGATLTIPAGTTLYFSQKASLEVYGSLRCEGTADHPVVLRGDRLDRLFPYLPYDHVSGQWQGIHFHADSYDNVISHTDLHSAYNGIVCDAANTSQNKLTLANSTIHNCQGYGLKAVNSKVEAYNTQFSNTLMDCASFLGGHITLTHCTFAQFYPFDSNRGAALSLGNHEGDKDYPLQAFNMVNSLVTGYSEDVLMVYNKDGVTANYQFDHCLLRTPKPKDTALLARFTDVIWENTKDYPGGGDKQFVKVNADKQDYDLHLKKPENNVLSPAIDAGRVLTDTRFATDHDGKQRDNKPDIGCYELIAN</sequence>
<evidence type="ECO:0000313" key="3">
    <source>
        <dbReference type="Proteomes" id="UP000482295"/>
    </source>
</evidence>
<reference evidence="2 3" key="1">
    <citation type="submission" date="2019-09" db="EMBL/GenBank/DDBJ databases">
        <title>Prevotella A2879 sp. nov., isolated from an abscess of a patient.</title>
        <authorList>
            <person name="Buhl M."/>
            <person name="Oberhettinger P."/>
        </authorList>
    </citation>
    <scope>NUCLEOTIDE SEQUENCE [LARGE SCALE GENOMIC DNA]</scope>
    <source>
        <strain evidence="2 3">A2879</strain>
    </source>
</reference>
<dbReference type="PROSITE" id="PS51257">
    <property type="entry name" value="PROKAR_LIPOPROTEIN"/>
    <property type="match status" value="1"/>
</dbReference>
<feature type="signal peptide" evidence="1">
    <location>
        <begin position="1"/>
        <end position="20"/>
    </location>
</feature>
<name>A0A7C9LU52_9BACT</name>
<dbReference type="Proteomes" id="UP000482295">
    <property type="component" value="Unassembled WGS sequence"/>
</dbReference>